<keyword evidence="8" id="KW-1185">Reference proteome</keyword>
<dbReference type="RefSeq" id="WP_377564885.1">
    <property type="nucleotide sequence ID" value="NZ_JBHTJZ010000020.1"/>
</dbReference>
<comment type="caution">
    <text evidence="7">The sequence shown here is derived from an EMBL/GenBank/DDBJ whole genome shotgun (WGS) entry which is preliminary data.</text>
</comment>
<evidence type="ECO:0000256" key="4">
    <source>
        <dbReference type="ARBA" id="ARBA00022989"/>
    </source>
</evidence>
<keyword evidence="4 6" id="KW-1133">Transmembrane helix</keyword>
<protein>
    <submittedName>
        <fullName evidence="7">Sporulation protein YjcZ</fullName>
    </submittedName>
</protein>
<comment type="subcellular location">
    <subcellularLocation>
        <location evidence="1">Membrane</location>
    </subcellularLocation>
</comment>
<reference evidence="8" key="1">
    <citation type="journal article" date="2019" name="Int. J. Syst. Evol. Microbiol.">
        <title>The Global Catalogue of Microorganisms (GCM) 10K type strain sequencing project: providing services to taxonomists for standard genome sequencing and annotation.</title>
        <authorList>
            <consortium name="The Broad Institute Genomics Platform"/>
            <consortium name="The Broad Institute Genome Sequencing Center for Infectious Disease"/>
            <person name="Wu L."/>
            <person name="Ma J."/>
        </authorList>
    </citation>
    <scope>NUCLEOTIDE SEQUENCE [LARGE SCALE GENOMIC DNA]</scope>
    <source>
        <strain evidence="8">CCUG 59129</strain>
    </source>
</reference>
<evidence type="ECO:0000313" key="7">
    <source>
        <dbReference type="EMBL" id="MFD0960398.1"/>
    </source>
</evidence>
<sequence length="45" mass="4578">MSGGNVSVKGGVGPVHHHGGSNIGMILVLFILLVIIGCTICAGYW</sequence>
<feature type="transmembrane region" description="Helical" evidence="6">
    <location>
        <begin position="23"/>
        <end position="44"/>
    </location>
</feature>
<evidence type="ECO:0000256" key="6">
    <source>
        <dbReference type="SAM" id="Phobius"/>
    </source>
</evidence>
<evidence type="ECO:0000256" key="1">
    <source>
        <dbReference type="ARBA" id="ARBA00004370"/>
    </source>
</evidence>
<evidence type="ECO:0000256" key="5">
    <source>
        <dbReference type="ARBA" id="ARBA00023136"/>
    </source>
</evidence>
<name>A0ABW3HSA4_9BACL</name>
<proteinExistence type="inferred from homology"/>
<dbReference type="InterPro" id="IPR010070">
    <property type="entry name" value="YjcZ-like"/>
</dbReference>
<evidence type="ECO:0000313" key="8">
    <source>
        <dbReference type="Proteomes" id="UP001596989"/>
    </source>
</evidence>
<accession>A0ABW3HSA4</accession>
<organism evidence="7 8">
    <name type="scientific">Paenibacillus chungangensis</name>
    <dbReference type="NCBI Taxonomy" id="696535"/>
    <lineage>
        <taxon>Bacteria</taxon>
        <taxon>Bacillati</taxon>
        <taxon>Bacillota</taxon>
        <taxon>Bacilli</taxon>
        <taxon>Bacillales</taxon>
        <taxon>Paenibacillaceae</taxon>
        <taxon>Paenibacillus</taxon>
    </lineage>
</organism>
<evidence type="ECO:0000256" key="2">
    <source>
        <dbReference type="ARBA" id="ARBA00010221"/>
    </source>
</evidence>
<dbReference type="Proteomes" id="UP001596989">
    <property type="component" value="Unassembled WGS sequence"/>
</dbReference>
<keyword evidence="3 6" id="KW-0812">Transmembrane</keyword>
<dbReference type="EMBL" id="JBHTJZ010000020">
    <property type="protein sequence ID" value="MFD0960398.1"/>
    <property type="molecule type" value="Genomic_DNA"/>
</dbReference>
<dbReference type="Pfam" id="PF09680">
    <property type="entry name" value="YjcZ_2"/>
    <property type="match status" value="1"/>
</dbReference>
<evidence type="ECO:0000256" key="3">
    <source>
        <dbReference type="ARBA" id="ARBA00022692"/>
    </source>
</evidence>
<keyword evidence="5 6" id="KW-0472">Membrane</keyword>
<comment type="similarity">
    <text evidence="2">Belongs to the SscA family.</text>
</comment>
<gene>
    <name evidence="7" type="primary">yjcZ</name>
    <name evidence="7" type="ORF">ACFQ2I_13480</name>
</gene>